<feature type="region of interest" description="Disordered" evidence="1">
    <location>
        <begin position="285"/>
        <end position="304"/>
    </location>
</feature>
<dbReference type="GO" id="GO:0016787">
    <property type="term" value="F:hydrolase activity"/>
    <property type="evidence" value="ECO:0007669"/>
    <property type="project" value="UniProtKB-KW"/>
</dbReference>
<dbReference type="Pfam" id="PF17778">
    <property type="entry name" value="WHD_BLACT"/>
    <property type="match status" value="1"/>
</dbReference>
<dbReference type="EMBL" id="JABEQL010000001">
    <property type="protein sequence ID" value="MBB2177721.1"/>
    <property type="molecule type" value="Genomic_DNA"/>
</dbReference>
<gene>
    <name evidence="3" type="ORF">HLH29_00810</name>
</gene>
<dbReference type="InterPro" id="IPR036866">
    <property type="entry name" value="RibonucZ/Hydroxyglut_hydro"/>
</dbReference>
<keyword evidence="3" id="KW-0378">Hydrolase</keyword>
<evidence type="ECO:0000256" key="1">
    <source>
        <dbReference type="SAM" id="MobiDB-lite"/>
    </source>
</evidence>
<feature type="region of interest" description="Disordered" evidence="1">
    <location>
        <begin position="1"/>
        <end position="26"/>
    </location>
</feature>
<accession>A0A7W4JAL2</accession>
<sequence>MSISLASRSRPSWQVREPPPPTGRPLKAAAHLPGLRRVVAPNPGPMTGHGTNSWLVDHPGGTAIIDPGSDHPAHLEALLAAAGGRITHILLTHTHRDHLTGARPLGQMAGAPVCGFRHSAVPSFTPDIALDDGSVVAGLTVLHTPGHATDHLCFLTADGILFTGDHIMGWSTTMVPPAPDGSVRQFLDGLARIGALAPSLLLPAHGPPIPTPESCIRALIAHRLSREERILAALHQGPATLDEMMRRVYRAIPPTLRRAAELNLLAHLEKLRDDGRAIHDRDGWRATTAHGESPPSQVPGRPCP</sequence>
<dbReference type="SUPFAM" id="SSF56281">
    <property type="entry name" value="Metallo-hydrolase/oxidoreductase"/>
    <property type="match status" value="1"/>
</dbReference>
<protein>
    <submittedName>
        <fullName evidence="3">MBL fold metallo-hydrolase</fullName>
    </submittedName>
</protein>
<dbReference type="RefSeq" id="WP_182964215.1">
    <property type="nucleotide sequence ID" value="NZ_BAABGC010000002.1"/>
</dbReference>
<dbReference type="PANTHER" id="PTHR23131:SF0">
    <property type="entry name" value="ENDORIBONUCLEASE LACTB2"/>
    <property type="match status" value="1"/>
</dbReference>
<comment type="caution">
    <text evidence="3">The sequence shown here is derived from an EMBL/GenBank/DDBJ whole genome shotgun (WGS) entry which is preliminary data.</text>
</comment>
<dbReference type="PANTHER" id="PTHR23131">
    <property type="entry name" value="ENDORIBONUCLEASE LACTB2"/>
    <property type="match status" value="1"/>
</dbReference>
<dbReference type="Gene3D" id="1.10.10.10">
    <property type="entry name" value="Winged helix-like DNA-binding domain superfamily/Winged helix DNA-binding domain"/>
    <property type="match status" value="1"/>
</dbReference>
<keyword evidence="4" id="KW-1185">Reference proteome</keyword>
<proteinExistence type="predicted"/>
<dbReference type="Proteomes" id="UP000525623">
    <property type="component" value="Unassembled WGS sequence"/>
</dbReference>
<feature type="compositionally biased region" description="Polar residues" evidence="1">
    <location>
        <begin position="1"/>
        <end position="12"/>
    </location>
</feature>
<evidence type="ECO:0000313" key="4">
    <source>
        <dbReference type="Proteomes" id="UP000525623"/>
    </source>
</evidence>
<dbReference type="InterPro" id="IPR050662">
    <property type="entry name" value="Sec-metab_biosynth-thioest"/>
</dbReference>
<organism evidence="3 4">
    <name type="scientific">Gluconacetobacter tumulicola</name>
    <dbReference type="NCBI Taxonomy" id="1017177"/>
    <lineage>
        <taxon>Bacteria</taxon>
        <taxon>Pseudomonadati</taxon>
        <taxon>Pseudomonadota</taxon>
        <taxon>Alphaproteobacteria</taxon>
        <taxon>Acetobacterales</taxon>
        <taxon>Acetobacteraceae</taxon>
        <taxon>Gluconacetobacter</taxon>
    </lineage>
</organism>
<dbReference type="InterPro" id="IPR041516">
    <property type="entry name" value="LACTB2_WH"/>
</dbReference>
<evidence type="ECO:0000313" key="3">
    <source>
        <dbReference type="EMBL" id="MBB2177721.1"/>
    </source>
</evidence>
<dbReference type="Pfam" id="PF00753">
    <property type="entry name" value="Lactamase_B"/>
    <property type="match status" value="1"/>
</dbReference>
<dbReference type="InterPro" id="IPR001279">
    <property type="entry name" value="Metallo-B-lactamas"/>
</dbReference>
<dbReference type="Gene3D" id="3.60.15.10">
    <property type="entry name" value="Ribonuclease Z/Hydroxyacylglutathione hydrolase-like"/>
    <property type="match status" value="1"/>
</dbReference>
<feature type="domain" description="Metallo-beta-lactamase" evidence="2">
    <location>
        <begin position="50"/>
        <end position="205"/>
    </location>
</feature>
<dbReference type="SMART" id="SM00849">
    <property type="entry name" value="Lactamase_B"/>
    <property type="match status" value="1"/>
</dbReference>
<dbReference type="InterPro" id="IPR036388">
    <property type="entry name" value="WH-like_DNA-bd_sf"/>
</dbReference>
<dbReference type="AlphaFoldDB" id="A0A7W4JAL2"/>
<reference evidence="3 4" key="1">
    <citation type="submission" date="2020-04" db="EMBL/GenBank/DDBJ databases">
        <title>Description of novel Gluconacetobacter.</title>
        <authorList>
            <person name="Sombolestani A."/>
        </authorList>
    </citation>
    <scope>NUCLEOTIDE SEQUENCE [LARGE SCALE GENOMIC DNA]</scope>
    <source>
        <strain evidence="3 4">LMG 27725</strain>
    </source>
</reference>
<name>A0A7W4JAL2_9PROT</name>
<evidence type="ECO:0000259" key="2">
    <source>
        <dbReference type="SMART" id="SM00849"/>
    </source>
</evidence>
<dbReference type="CDD" id="cd16278">
    <property type="entry name" value="metallo-hydrolase-like_MBL-fold"/>
    <property type="match status" value="1"/>
</dbReference>